<feature type="chain" id="PRO_5038787719" description="DUF3500 domain-containing protein" evidence="2">
    <location>
        <begin position="22"/>
        <end position="415"/>
    </location>
</feature>
<dbReference type="PROSITE" id="PS51257">
    <property type="entry name" value="PROKAR_LIPOPROTEIN"/>
    <property type="match status" value="1"/>
</dbReference>
<dbReference type="InterPro" id="IPR021889">
    <property type="entry name" value="DUF3500"/>
</dbReference>
<feature type="signal peptide" evidence="2">
    <location>
        <begin position="1"/>
        <end position="21"/>
    </location>
</feature>
<dbReference type="EMBL" id="JACHXK010000009">
    <property type="protein sequence ID" value="MBB3111860.1"/>
    <property type="molecule type" value="Genomic_DNA"/>
</dbReference>
<gene>
    <name evidence="3" type="ORF">FHS18_003928</name>
</gene>
<accession>A0A7W5AZX7</accession>
<feature type="compositionally biased region" description="Gly residues" evidence="1">
    <location>
        <begin position="60"/>
        <end position="74"/>
    </location>
</feature>
<name>A0A7W5AZX7_9BACL</name>
<evidence type="ECO:0000256" key="1">
    <source>
        <dbReference type="SAM" id="MobiDB-lite"/>
    </source>
</evidence>
<keyword evidence="2" id="KW-0732">Signal</keyword>
<proteinExistence type="predicted"/>
<feature type="compositionally biased region" description="Low complexity" evidence="1">
    <location>
        <begin position="23"/>
        <end position="50"/>
    </location>
</feature>
<dbReference type="RefSeq" id="WP_183601716.1">
    <property type="nucleotide sequence ID" value="NZ_JACHXK010000009.1"/>
</dbReference>
<dbReference type="AlphaFoldDB" id="A0A7W5AZX7"/>
<evidence type="ECO:0008006" key="5">
    <source>
        <dbReference type="Google" id="ProtNLM"/>
    </source>
</evidence>
<dbReference type="PANTHER" id="PTHR37489:SF1">
    <property type="entry name" value="DUF3500 DOMAIN-CONTAINING PROTEIN"/>
    <property type="match status" value="1"/>
</dbReference>
<evidence type="ECO:0000313" key="4">
    <source>
        <dbReference type="Proteomes" id="UP000570361"/>
    </source>
</evidence>
<keyword evidence="4" id="KW-1185">Reference proteome</keyword>
<dbReference type="Pfam" id="PF12006">
    <property type="entry name" value="DUF3500"/>
    <property type="match status" value="1"/>
</dbReference>
<reference evidence="3 4" key="1">
    <citation type="submission" date="2020-08" db="EMBL/GenBank/DDBJ databases">
        <title>Genomic Encyclopedia of Type Strains, Phase III (KMG-III): the genomes of soil and plant-associated and newly described type strains.</title>
        <authorList>
            <person name="Whitman W."/>
        </authorList>
    </citation>
    <scope>NUCLEOTIDE SEQUENCE [LARGE SCALE GENOMIC DNA]</scope>
    <source>
        <strain evidence="3 4">CECT 5862</strain>
    </source>
</reference>
<dbReference type="PANTHER" id="PTHR37489">
    <property type="entry name" value="DUF3500 DOMAIN-CONTAINING PROTEIN"/>
    <property type="match status" value="1"/>
</dbReference>
<sequence length="415" mass="44012">MKKLSLTLVSLLVLVSLVLSACGNENTTDTNDSTTNTTDTANTEGTETTDQAPSGTEGPPDGGGPGGGGPGGGVTIPESVTDVAATMTKDTALPDVSACSTGTAAAQVACLAQAFKATLTEEQISTLQYDMTADNAKVWSNLPINTTQRNGIMIGTLSAESLEAFKALAYGALGQTGYETFRQLLYADEFLSASNSSMWDSNYYYVSFLGEPSDSSAWILQIGGHHYASNISYNAKATSSTPMFVGVEPLSFTAADGATYTPLAVRHDTMYDMLQSLSDEQTEAAKLSKTFDDVLVGPGKDSAFPTESEGVAVSELSADQQALVKKAIEAWVNDTQSDIANELLDVYLSTESLGQTNIAWSGSTELNTHASYVRIDGPRVWIEFVCQNGIAFPNEIHYHTIWRDKVADYGGSFSS</sequence>
<evidence type="ECO:0000256" key="2">
    <source>
        <dbReference type="SAM" id="SignalP"/>
    </source>
</evidence>
<evidence type="ECO:0000313" key="3">
    <source>
        <dbReference type="EMBL" id="MBB3111860.1"/>
    </source>
</evidence>
<organism evidence="3 4">
    <name type="scientific">Paenibacillus phyllosphaerae</name>
    <dbReference type="NCBI Taxonomy" id="274593"/>
    <lineage>
        <taxon>Bacteria</taxon>
        <taxon>Bacillati</taxon>
        <taxon>Bacillota</taxon>
        <taxon>Bacilli</taxon>
        <taxon>Bacillales</taxon>
        <taxon>Paenibacillaceae</taxon>
        <taxon>Paenibacillus</taxon>
    </lineage>
</organism>
<comment type="caution">
    <text evidence="3">The sequence shown here is derived from an EMBL/GenBank/DDBJ whole genome shotgun (WGS) entry which is preliminary data.</text>
</comment>
<dbReference type="Proteomes" id="UP000570361">
    <property type="component" value="Unassembled WGS sequence"/>
</dbReference>
<feature type="region of interest" description="Disordered" evidence="1">
    <location>
        <begin position="23"/>
        <end position="77"/>
    </location>
</feature>
<protein>
    <recommendedName>
        <fullName evidence="5">DUF3500 domain-containing protein</fullName>
    </recommendedName>
</protein>